<feature type="transmembrane region" description="Helical" evidence="1">
    <location>
        <begin position="401"/>
        <end position="431"/>
    </location>
</feature>
<dbReference type="EMBL" id="CAJNOR010001429">
    <property type="protein sequence ID" value="CAF1141438.1"/>
    <property type="molecule type" value="Genomic_DNA"/>
</dbReference>
<name>A0A814S4Z1_ADIRI</name>
<keyword evidence="4" id="KW-1185">Reference proteome</keyword>
<keyword evidence="1" id="KW-0472">Membrane</keyword>
<feature type="transmembrane region" description="Helical" evidence="1">
    <location>
        <begin position="44"/>
        <end position="62"/>
    </location>
</feature>
<dbReference type="EMBL" id="CAJNOJ010000431">
    <property type="protein sequence ID" value="CAF1446158.1"/>
    <property type="molecule type" value="Genomic_DNA"/>
</dbReference>
<evidence type="ECO:0000313" key="3">
    <source>
        <dbReference type="EMBL" id="CAF1446158.1"/>
    </source>
</evidence>
<keyword evidence="1" id="KW-0812">Transmembrane</keyword>
<organism evidence="2 4">
    <name type="scientific">Adineta ricciae</name>
    <name type="common">Rotifer</name>
    <dbReference type="NCBI Taxonomy" id="249248"/>
    <lineage>
        <taxon>Eukaryota</taxon>
        <taxon>Metazoa</taxon>
        <taxon>Spiralia</taxon>
        <taxon>Gnathifera</taxon>
        <taxon>Rotifera</taxon>
        <taxon>Eurotatoria</taxon>
        <taxon>Bdelloidea</taxon>
        <taxon>Adinetida</taxon>
        <taxon>Adinetidae</taxon>
        <taxon>Adineta</taxon>
    </lineage>
</organism>
<dbReference type="OrthoDB" id="10058369at2759"/>
<proteinExistence type="predicted"/>
<accession>A0A814S4Z1</accession>
<reference evidence="2" key="1">
    <citation type="submission" date="2021-02" db="EMBL/GenBank/DDBJ databases">
        <authorList>
            <person name="Nowell W R."/>
        </authorList>
    </citation>
    <scope>NUCLEOTIDE SEQUENCE</scope>
</reference>
<gene>
    <name evidence="3" type="ORF">EDS130_LOCUS39221</name>
    <name evidence="2" type="ORF">XAT740_LOCUS20443</name>
</gene>
<comment type="caution">
    <text evidence="2">The sequence shown here is derived from an EMBL/GenBank/DDBJ whole genome shotgun (WGS) entry which is preliminary data.</text>
</comment>
<dbReference type="AlphaFoldDB" id="A0A814S4Z1"/>
<evidence type="ECO:0000313" key="4">
    <source>
        <dbReference type="Proteomes" id="UP000663828"/>
    </source>
</evidence>
<evidence type="ECO:0000313" key="2">
    <source>
        <dbReference type="EMBL" id="CAF1141438.1"/>
    </source>
</evidence>
<sequence length="457" mass="52473">METRNNGCLGSIQYLKSFLVELNIFRSNSTDENVVRIEKWSTRFYVLILSVSIVILSWYNALHTERRQVEIKSPSMNTYIELQNKTGVSDIMCPCAQISSLYGSFVELIPTYHEICSSIFISQQWIEVLFDNITSMHYILDFRATASLQFQVLRELCSLSQLTINNMISNFFDEEFICNYLLSEDIFNEQIQAVVDNLQAEIKTDFLFSFSFVRSLIYGNQMWSAIQTNFILLTYTFDGVNWRVGVGTIIYPPQSSYPNGCICDSTSLCPAPTGYYDDALLDTDFGFVEQLNSSFLFQNWFVNCWPLESLLSSSLEQNFLTNQSVLNIIAMHLDKTSSFLNLTLLASLNESMNINQNNTLRDISQSTMFLKKLSTNITYSQYFTQCQPKSCLYTLDRRVTFLYMFTTLCGLFGGLSVVLRLIIPYVVAFFFQRSDQRSLHDTLATSSKLNKNIIALI</sequence>
<dbReference type="Proteomes" id="UP000663828">
    <property type="component" value="Unassembled WGS sequence"/>
</dbReference>
<evidence type="ECO:0000256" key="1">
    <source>
        <dbReference type="SAM" id="Phobius"/>
    </source>
</evidence>
<dbReference type="Proteomes" id="UP000663852">
    <property type="component" value="Unassembled WGS sequence"/>
</dbReference>
<protein>
    <submittedName>
        <fullName evidence="2">Uncharacterized protein</fullName>
    </submittedName>
</protein>
<keyword evidence="1" id="KW-1133">Transmembrane helix</keyword>